<sequence length="37" mass="4043">MHYRLGRVRWPACSSTKTTSSSRGSGKLSSTPPHIPD</sequence>
<name>X8EYG2_MYCXE</name>
<dbReference type="EMBL" id="JAOB01000001">
    <property type="protein sequence ID" value="EUA85048.1"/>
    <property type="molecule type" value="Genomic_DNA"/>
</dbReference>
<feature type="region of interest" description="Disordered" evidence="1">
    <location>
        <begin position="1"/>
        <end position="37"/>
    </location>
</feature>
<feature type="compositionally biased region" description="Low complexity" evidence="1">
    <location>
        <begin position="14"/>
        <end position="31"/>
    </location>
</feature>
<reference evidence="2" key="1">
    <citation type="submission" date="2014-01" db="EMBL/GenBank/DDBJ databases">
        <authorList>
            <person name="Brown-Elliot B."/>
            <person name="Wallace R."/>
            <person name="Lenaerts A."/>
            <person name="Ordway D."/>
            <person name="DeGroote M.A."/>
            <person name="Parker T."/>
            <person name="Sizemore C."/>
            <person name="Tallon L.J."/>
            <person name="Sadzewicz L.K."/>
            <person name="Sengamalay N."/>
            <person name="Fraser C.M."/>
            <person name="Hine E."/>
            <person name="Shefchek K.A."/>
            <person name="Das S.P."/>
            <person name="Tettelin H."/>
        </authorList>
    </citation>
    <scope>NUCLEOTIDE SEQUENCE [LARGE SCALE GENOMIC DNA]</scope>
    <source>
        <strain evidence="2">4042</strain>
    </source>
</reference>
<proteinExistence type="predicted"/>
<accession>X8EYG2</accession>
<gene>
    <name evidence="2" type="ORF">I553_2810</name>
</gene>
<protein>
    <submittedName>
        <fullName evidence="2">Uncharacterized protein</fullName>
    </submittedName>
</protein>
<organism evidence="2">
    <name type="scientific">Mycobacterium xenopi 4042</name>
    <dbReference type="NCBI Taxonomy" id="1299334"/>
    <lineage>
        <taxon>Bacteria</taxon>
        <taxon>Bacillati</taxon>
        <taxon>Actinomycetota</taxon>
        <taxon>Actinomycetes</taxon>
        <taxon>Mycobacteriales</taxon>
        <taxon>Mycobacteriaceae</taxon>
        <taxon>Mycobacterium</taxon>
    </lineage>
</organism>
<dbReference type="PATRIC" id="fig|1299334.3.peg.15"/>
<evidence type="ECO:0000313" key="2">
    <source>
        <dbReference type="EMBL" id="EUA85048.1"/>
    </source>
</evidence>
<dbReference type="AlphaFoldDB" id="X8EYG2"/>
<comment type="caution">
    <text evidence="2">The sequence shown here is derived from an EMBL/GenBank/DDBJ whole genome shotgun (WGS) entry which is preliminary data.</text>
</comment>
<evidence type="ECO:0000256" key="1">
    <source>
        <dbReference type="SAM" id="MobiDB-lite"/>
    </source>
</evidence>